<protein>
    <submittedName>
        <fullName evidence="1">Uncharacterized protein</fullName>
    </submittedName>
</protein>
<evidence type="ECO:0000313" key="1">
    <source>
        <dbReference type="EMBL" id="KAJ1108293.1"/>
    </source>
</evidence>
<dbReference type="EMBL" id="JANPWB010000013">
    <property type="protein sequence ID" value="KAJ1108293.1"/>
    <property type="molecule type" value="Genomic_DNA"/>
</dbReference>
<gene>
    <name evidence="1" type="ORF">NDU88_005669</name>
</gene>
<name>A0AAV7MX25_PLEWA</name>
<proteinExistence type="predicted"/>
<dbReference type="AlphaFoldDB" id="A0AAV7MX25"/>
<comment type="caution">
    <text evidence="1">The sequence shown here is derived from an EMBL/GenBank/DDBJ whole genome shotgun (WGS) entry which is preliminary data.</text>
</comment>
<evidence type="ECO:0000313" key="2">
    <source>
        <dbReference type="Proteomes" id="UP001066276"/>
    </source>
</evidence>
<dbReference type="Proteomes" id="UP001066276">
    <property type="component" value="Chromosome 9"/>
</dbReference>
<accession>A0AAV7MX25</accession>
<reference evidence="1" key="1">
    <citation type="journal article" date="2022" name="bioRxiv">
        <title>Sequencing and chromosome-scale assembly of the giantPleurodeles waltlgenome.</title>
        <authorList>
            <person name="Brown T."/>
            <person name="Elewa A."/>
            <person name="Iarovenko S."/>
            <person name="Subramanian E."/>
            <person name="Araus A.J."/>
            <person name="Petzold A."/>
            <person name="Susuki M."/>
            <person name="Suzuki K.-i.T."/>
            <person name="Hayashi T."/>
            <person name="Toyoda A."/>
            <person name="Oliveira C."/>
            <person name="Osipova E."/>
            <person name="Leigh N.D."/>
            <person name="Simon A."/>
            <person name="Yun M.H."/>
        </authorList>
    </citation>
    <scope>NUCLEOTIDE SEQUENCE</scope>
    <source>
        <strain evidence="1">20211129_DDA</strain>
        <tissue evidence="1">Liver</tissue>
    </source>
</reference>
<sequence length="264" mass="30167">MMKPKQPNQSSLADETLQFQNAAPAGGDDALRNLEATLDIHFHQFERILQAILDTKTVLETKINTVSLEVGLLRMNHWRLEEQVEDTELGLSTMRTTMQDLHTQNKQCVGKLYVAEKGQLILGWPHIKKLSLKIDSTRLPPVYPVLEHDLQKKLIYDELDKRFPTVFSESLGLEVHGGLDRGSLTEQEWNQKMVKDNEMQVVKGYILNGWPGEGVLRVWRQAWNVEWEVVTGMECGRTTIEGEASRRGVRGWLAPHIAYLLEAE</sequence>
<organism evidence="1 2">
    <name type="scientific">Pleurodeles waltl</name>
    <name type="common">Iberian ribbed newt</name>
    <dbReference type="NCBI Taxonomy" id="8319"/>
    <lineage>
        <taxon>Eukaryota</taxon>
        <taxon>Metazoa</taxon>
        <taxon>Chordata</taxon>
        <taxon>Craniata</taxon>
        <taxon>Vertebrata</taxon>
        <taxon>Euteleostomi</taxon>
        <taxon>Amphibia</taxon>
        <taxon>Batrachia</taxon>
        <taxon>Caudata</taxon>
        <taxon>Salamandroidea</taxon>
        <taxon>Salamandridae</taxon>
        <taxon>Pleurodelinae</taxon>
        <taxon>Pleurodeles</taxon>
    </lineage>
</organism>
<keyword evidence="2" id="KW-1185">Reference proteome</keyword>